<accession>A0A1I0T1Z4</accession>
<evidence type="ECO:0000313" key="1">
    <source>
        <dbReference type="EMBL" id="SFA45730.1"/>
    </source>
</evidence>
<dbReference type="STRING" id="332999.SAMN04488511_105144"/>
<dbReference type="RefSeq" id="WP_090982089.1">
    <property type="nucleotide sequence ID" value="NZ_FOJM01000005.1"/>
</dbReference>
<proteinExistence type="predicted"/>
<name>A0A1I0T1Z4_9SPHI</name>
<dbReference type="PANTHER" id="PTHR36454:SF1">
    <property type="entry name" value="DUF1015 DOMAIN-CONTAINING PROTEIN"/>
    <property type="match status" value="1"/>
</dbReference>
<evidence type="ECO:0000313" key="2">
    <source>
        <dbReference type="Proteomes" id="UP000198836"/>
    </source>
</evidence>
<dbReference type="Proteomes" id="UP000198836">
    <property type="component" value="Unassembled WGS sequence"/>
</dbReference>
<organism evidence="1 2">
    <name type="scientific">Pedobacter suwonensis</name>
    <dbReference type="NCBI Taxonomy" id="332999"/>
    <lineage>
        <taxon>Bacteria</taxon>
        <taxon>Pseudomonadati</taxon>
        <taxon>Bacteroidota</taxon>
        <taxon>Sphingobacteriia</taxon>
        <taxon>Sphingobacteriales</taxon>
        <taxon>Sphingobacteriaceae</taxon>
        <taxon>Pedobacter</taxon>
    </lineage>
</organism>
<dbReference type="AlphaFoldDB" id="A0A1I0T1Z4"/>
<dbReference type="OrthoDB" id="9781616at2"/>
<sequence length="372" mass="42043">MIKIAPLKALQPGKDLFELLITDQANDKLHKNEQPSFEDLLNLFGCALNDLPAIYIYEFRGENGVMRGIWAAIDLSLTPENTIKRHEETLSSKVASIMVDRKGKPIQKSPILLVHKKDKTLDALIDFVVRTRKPLENEWSQMGHFLYQVSEDQLIEQFVEEFKNVNSLYLADGHHRLEAAFALQQSRPQQISSLLVSADMISISAFHRMITGTDTSCSSFMEKLKTHYYISKIPNNRPYKPDRKNRIGLFFKGQWYQLDLNGVSALSAMPDTVILQDYILAPVLGIHKPKEDERLICFPDCKWAQFLAELEGDENAIGFSLFPMTADAFITVAEKGEFLPPKSTWIAPKVPQGLMACSSAAIEAKGEQLKIN</sequence>
<keyword evidence="2" id="KW-1185">Reference proteome</keyword>
<dbReference type="EMBL" id="FOJM01000005">
    <property type="protein sequence ID" value="SFA45730.1"/>
    <property type="molecule type" value="Genomic_DNA"/>
</dbReference>
<dbReference type="Pfam" id="PF06245">
    <property type="entry name" value="DUF1015"/>
    <property type="match status" value="1"/>
</dbReference>
<reference evidence="2" key="1">
    <citation type="submission" date="2016-10" db="EMBL/GenBank/DDBJ databases">
        <authorList>
            <person name="Varghese N."/>
            <person name="Submissions S."/>
        </authorList>
    </citation>
    <scope>NUCLEOTIDE SEQUENCE [LARGE SCALE GENOMIC DNA]</scope>
    <source>
        <strain evidence="2">DSM 18130</strain>
    </source>
</reference>
<gene>
    <name evidence="1" type="ORF">SAMN04488511_105144</name>
</gene>
<dbReference type="InterPro" id="IPR008323">
    <property type="entry name" value="UCP033563"/>
</dbReference>
<dbReference type="PANTHER" id="PTHR36454">
    <property type="entry name" value="LMO2823 PROTEIN"/>
    <property type="match status" value="1"/>
</dbReference>
<protein>
    <submittedName>
        <fullName evidence="1">Uncharacterized conserved protein, DUF1015 family</fullName>
    </submittedName>
</protein>